<name>A0A4P9ZEX6_9ASCO</name>
<gene>
    <name evidence="5" type="ORF">METBISCDRAFT_26500</name>
</gene>
<accession>A0A4P9ZEX6</accession>
<dbReference type="OrthoDB" id="266020at2759"/>
<dbReference type="GO" id="GO:0003729">
    <property type="term" value="F:mRNA binding"/>
    <property type="evidence" value="ECO:0007669"/>
    <property type="project" value="TreeGrafter"/>
</dbReference>
<dbReference type="AlphaFoldDB" id="A0A4P9ZEX6"/>
<dbReference type="InterPro" id="IPR000504">
    <property type="entry name" value="RRM_dom"/>
</dbReference>
<dbReference type="InterPro" id="IPR050502">
    <property type="entry name" value="Euk_RNA-bind_prot"/>
</dbReference>
<dbReference type="EMBL" id="ML004440">
    <property type="protein sequence ID" value="RKP31554.1"/>
    <property type="molecule type" value="Genomic_DNA"/>
</dbReference>
<keyword evidence="1 2" id="KW-0694">RNA-binding</keyword>
<dbReference type="Proteomes" id="UP000268321">
    <property type="component" value="Unassembled WGS sequence"/>
</dbReference>
<feature type="domain" description="RRM" evidence="4">
    <location>
        <begin position="12"/>
        <end position="91"/>
    </location>
</feature>
<dbReference type="SUPFAM" id="SSF54928">
    <property type="entry name" value="RNA-binding domain, RBD"/>
    <property type="match status" value="1"/>
</dbReference>
<dbReference type="InterPro" id="IPR035979">
    <property type="entry name" value="RBD_domain_sf"/>
</dbReference>
<reference evidence="6" key="1">
    <citation type="journal article" date="2018" name="Nat. Microbiol.">
        <title>Leveraging single-cell genomics to expand the fungal tree of life.</title>
        <authorList>
            <person name="Ahrendt S.R."/>
            <person name="Quandt C.A."/>
            <person name="Ciobanu D."/>
            <person name="Clum A."/>
            <person name="Salamov A."/>
            <person name="Andreopoulos B."/>
            <person name="Cheng J.F."/>
            <person name="Woyke T."/>
            <person name="Pelin A."/>
            <person name="Henrissat B."/>
            <person name="Reynolds N.K."/>
            <person name="Benny G.L."/>
            <person name="Smith M.E."/>
            <person name="James T.Y."/>
            <person name="Grigoriev I.V."/>
        </authorList>
    </citation>
    <scope>NUCLEOTIDE SEQUENCE [LARGE SCALE GENOMIC DNA]</scope>
    <source>
        <strain evidence="6">Baker2002</strain>
    </source>
</reference>
<sequence>MSDPTTQPPPHLTLYINNINESVSKAKLVYVLHRLFSRCGAVADVRVRKSLMMKGQAFVTYKDRSSCEKSLAMLQRRSVFRKSMHISYAKSASDTYLQLSGDTEELEKRQQDRRNKNAEAAASVSKVSKTSPMTKPQQLSQSELKQWRLLPPNNVLLLQNLPPEKLDAAILEENFEKYAGFTKVRLIKFRKVAFIDFELEQQAALCLAEINSCTFGAESLLTYAKR</sequence>
<dbReference type="Pfam" id="PF00076">
    <property type="entry name" value="RRM_1"/>
    <property type="match status" value="2"/>
</dbReference>
<evidence type="ECO:0000313" key="6">
    <source>
        <dbReference type="Proteomes" id="UP000268321"/>
    </source>
</evidence>
<dbReference type="Gene3D" id="3.30.70.330">
    <property type="match status" value="2"/>
</dbReference>
<keyword evidence="6" id="KW-1185">Reference proteome</keyword>
<proteinExistence type="predicted"/>
<dbReference type="InterPro" id="IPR012677">
    <property type="entry name" value="Nucleotide-bd_a/b_plait_sf"/>
</dbReference>
<evidence type="ECO:0000256" key="1">
    <source>
        <dbReference type="ARBA" id="ARBA00022884"/>
    </source>
</evidence>
<evidence type="ECO:0000256" key="3">
    <source>
        <dbReference type="SAM" id="MobiDB-lite"/>
    </source>
</evidence>
<evidence type="ECO:0000259" key="4">
    <source>
        <dbReference type="PROSITE" id="PS50102"/>
    </source>
</evidence>
<dbReference type="PROSITE" id="PS50102">
    <property type="entry name" value="RRM"/>
    <property type="match status" value="2"/>
</dbReference>
<organism evidence="5 6">
    <name type="scientific">Metschnikowia bicuspidata</name>
    <dbReference type="NCBI Taxonomy" id="27322"/>
    <lineage>
        <taxon>Eukaryota</taxon>
        <taxon>Fungi</taxon>
        <taxon>Dikarya</taxon>
        <taxon>Ascomycota</taxon>
        <taxon>Saccharomycotina</taxon>
        <taxon>Pichiomycetes</taxon>
        <taxon>Metschnikowiaceae</taxon>
        <taxon>Metschnikowia</taxon>
    </lineage>
</organism>
<feature type="region of interest" description="Disordered" evidence="3">
    <location>
        <begin position="109"/>
        <end position="138"/>
    </location>
</feature>
<dbReference type="PANTHER" id="PTHR48025:SF1">
    <property type="entry name" value="RRM DOMAIN-CONTAINING PROTEIN"/>
    <property type="match status" value="1"/>
</dbReference>
<evidence type="ECO:0000313" key="5">
    <source>
        <dbReference type="EMBL" id="RKP31554.1"/>
    </source>
</evidence>
<dbReference type="SMART" id="SM00360">
    <property type="entry name" value="RRM"/>
    <property type="match status" value="2"/>
</dbReference>
<evidence type="ECO:0000256" key="2">
    <source>
        <dbReference type="PROSITE-ProRule" id="PRU00176"/>
    </source>
</evidence>
<dbReference type="PANTHER" id="PTHR48025">
    <property type="entry name" value="OS02G0815200 PROTEIN"/>
    <property type="match status" value="1"/>
</dbReference>
<feature type="domain" description="RRM" evidence="4">
    <location>
        <begin position="154"/>
        <end position="226"/>
    </location>
</feature>
<feature type="compositionally biased region" description="Low complexity" evidence="3">
    <location>
        <begin position="120"/>
        <end position="129"/>
    </location>
</feature>
<protein>
    <recommendedName>
        <fullName evidence="4">RRM domain-containing protein</fullName>
    </recommendedName>
</protein>